<sequence length="104" mass="12174">MGKRRYASIEGKEVKIKLNNNRIYNCIVTGSDFSIGLTLQEKDTKRYIMCIHGPSDPYVKTIKDYSLKTHGKMMRYVYDTIKAGELIFFNEIQKICNQYIFDFA</sequence>
<proteinExistence type="predicted"/>
<dbReference type="Proteomes" id="UP000034852">
    <property type="component" value="Unassembled WGS sequence"/>
</dbReference>
<comment type="caution">
    <text evidence="1">The sequence shown here is derived from an EMBL/GenBank/DDBJ whole genome shotgun (WGS) entry which is preliminary data.</text>
</comment>
<accession>A0A0G0GX16</accession>
<evidence type="ECO:0000313" key="1">
    <source>
        <dbReference type="EMBL" id="KKQ34597.1"/>
    </source>
</evidence>
<reference evidence="1 2" key="1">
    <citation type="journal article" date="2015" name="Nature">
        <title>rRNA introns, odd ribosomes, and small enigmatic genomes across a large radiation of phyla.</title>
        <authorList>
            <person name="Brown C.T."/>
            <person name="Hug L.A."/>
            <person name="Thomas B.C."/>
            <person name="Sharon I."/>
            <person name="Castelle C.J."/>
            <person name="Singh A."/>
            <person name="Wilkins M.J."/>
            <person name="Williams K.H."/>
            <person name="Banfield J.F."/>
        </authorList>
    </citation>
    <scope>NUCLEOTIDE SEQUENCE [LARGE SCALE GENOMIC DNA]</scope>
</reference>
<name>A0A0G0GX16_9BACT</name>
<gene>
    <name evidence="1" type="ORF">US52_C0053G0020</name>
</gene>
<dbReference type="EMBL" id="LBTH01000053">
    <property type="protein sequence ID" value="KKQ34597.1"/>
    <property type="molecule type" value="Genomic_DNA"/>
</dbReference>
<protein>
    <submittedName>
        <fullName evidence="1">Uncharacterized protein</fullName>
    </submittedName>
</protein>
<organism evidence="1 2">
    <name type="scientific">candidate division WS6 bacterium GW2011_GWA2_37_6</name>
    <dbReference type="NCBI Taxonomy" id="1619087"/>
    <lineage>
        <taxon>Bacteria</taxon>
        <taxon>Candidatus Dojkabacteria</taxon>
    </lineage>
</organism>
<evidence type="ECO:0000313" key="2">
    <source>
        <dbReference type="Proteomes" id="UP000034852"/>
    </source>
</evidence>
<dbReference type="AlphaFoldDB" id="A0A0G0GX16"/>